<accession>A0A8H5IXG8</accession>
<reference evidence="2 3" key="1">
    <citation type="submission" date="2020-05" db="EMBL/GenBank/DDBJ databases">
        <title>Identification and distribution of gene clusters putatively required for synthesis of sphingolipid metabolism inhibitors in phylogenetically diverse species of the filamentous fungus Fusarium.</title>
        <authorList>
            <person name="Kim H.-S."/>
            <person name="Busman M."/>
            <person name="Brown D.W."/>
            <person name="Divon H."/>
            <person name="Uhlig S."/>
            <person name="Proctor R.H."/>
        </authorList>
    </citation>
    <scope>NUCLEOTIDE SEQUENCE [LARGE SCALE GENOMIC DNA]</scope>
    <source>
        <strain evidence="2 3">NRRL 25196</strain>
    </source>
</reference>
<protein>
    <submittedName>
        <fullName evidence="2">Uncharacterized protein</fullName>
    </submittedName>
</protein>
<keyword evidence="3" id="KW-1185">Reference proteome</keyword>
<evidence type="ECO:0000256" key="1">
    <source>
        <dbReference type="SAM" id="MobiDB-lite"/>
    </source>
</evidence>
<gene>
    <name evidence="2" type="ORF">FNAPI_9595</name>
</gene>
<dbReference type="Proteomes" id="UP000574317">
    <property type="component" value="Unassembled WGS sequence"/>
</dbReference>
<feature type="compositionally biased region" description="Low complexity" evidence="1">
    <location>
        <begin position="93"/>
        <end position="104"/>
    </location>
</feature>
<feature type="compositionally biased region" description="Pro residues" evidence="1">
    <location>
        <begin position="105"/>
        <end position="125"/>
    </location>
</feature>
<evidence type="ECO:0000313" key="2">
    <source>
        <dbReference type="EMBL" id="KAF5543753.1"/>
    </source>
</evidence>
<dbReference type="EMBL" id="JAAOAO010000397">
    <property type="protein sequence ID" value="KAF5543753.1"/>
    <property type="molecule type" value="Genomic_DNA"/>
</dbReference>
<organism evidence="2 3">
    <name type="scientific">Fusarium napiforme</name>
    <dbReference type="NCBI Taxonomy" id="42672"/>
    <lineage>
        <taxon>Eukaryota</taxon>
        <taxon>Fungi</taxon>
        <taxon>Dikarya</taxon>
        <taxon>Ascomycota</taxon>
        <taxon>Pezizomycotina</taxon>
        <taxon>Sordariomycetes</taxon>
        <taxon>Hypocreomycetidae</taxon>
        <taxon>Hypocreales</taxon>
        <taxon>Nectriaceae</taxon>
        <taxon>Fusarium</taxon>
        <taxon>Fusarium fujikuroi species complex</taxon>
    </lineage>
</organism>
<proteinExistence type="predicted"/>
<dbReference type="AlphaFoldDB" id="A0A8H5IXG8"/>
<name>A0A8H5IXG8_9HYPO</name>
<sequence>MRITSKPEVGTCLSSCLQSKFCRSFVPITTITIITITMPARLPDVSGLLALLDRFRTPKRSGLPGGAATEEKIAFVEKDSPTKGERIAPGPWPDSSSSPSSSSSPPSPSLPPLPPPSSASSPPPQRLGKRKRWLRLFSSSSSS</sequence>
<comment type="caution">
    <text evidence="2">The sequence shown here is derived from an EMBL/GenBank/DDBJ whole genome shotgun (WGS) entry which is preliminary data.</text>
</comment>
<feature type="region of interest" description="Disordered" evidence="1">
    <location>
        <begin position="58"/>
        <end position="143"/>
    </location>
</feature>
<evidence type="ECO:0000313" key="3">
    <source>
        <dbReference type="Proteomes" id="UP000574317"/>
    </source>
</evidence>
<feature type="compositionally biased region" description="Basic and acidic residues" evidence="1">
    <location>
        <begin position="69"/>
        <end position="86"/>
    </location>
</feature>